<sequence length="449" mass="51699">MEGQIPTESPHSRHASRGRESTSVKDAQRLPQAMVWDPWPVTKFGCRKDTISKAARVLVRARNTELINICSNEIVLLPASGGVPGVQGGSRERPLYSLRPPKLEPFKIHLWQIPAVRTWNRTTWSWDVTPGKIMVRRGQKSEPLTQFLKAVGVAKDDAKMSDLCNHFQCWRSLKTSNEWLNKFPRHLRGVVYQRWWSFNGFRFLQLPPELRETILTFAMGPIAVPFAKRWHPKRHVQVTMPNMRLSLVSKQLNREAIAALLAHTTFYFHAIEQFLQFFRHTDAISRAIFRPLKGLRSLELDLSPDCLLCLFGISFGPNVFGVRDIRYQRSLALDLGIFFHDQSPLCHQICIKIPHVFQHNPRPDHTCCQKVHNLAFWAGARARLRNIAVIKLVGHIDETQKKDWLAEHALERKGVVPEAKDFAGWQRGIWTQCSNSVCECSPKCKTRRF</sequence>
<accession>A0A8H6FNU6</accession>
<feature type="region of interest" description="Disordered" evidence="1">
    <location>
        <begin position="1"/>
        <end position="29"/>
    </location>
</feature>
<evidence type="ECO:0000313" key="2">
    <source>
        <dbReference type="EMBL" id="KAF6231938.1"/>
    </source>
</evidence>
<reference evidence="2 3" key="1">
    <citation type="journal article" date="2020" name="Genomics">
        <title>Complete, high-quality genomes from long-read metagenomic sequencing of two wolf lichen thalli reveals enigmatic genome architecture.</title>
        <authorList>
            <person name="McKenzie S.K."/>
            <person name="Walston R.F."/>
            <person name="Allen J.L."/>
        </authorList>
    </citation>
    <scope>NUCLEOTIDE SEQUENCE [LARGE SCALE GENOMIC DNA]</scope>
    <source>
        <strain evidence="2">WasteWater2</strain>
    </source>
</reference>
<keyword evidence="3" id="KW-1185">Reference proteome</keyword>
<dbReference type="RefSeq" id="XP_037161369.1">
    <property type="nucleotide sequence ID" value="XM_037311663.1"/>
</dbReference>
<evidence type="ECO:0000256" key="1">
    <source>
        <dbReference type="SAM" id="MobiDB-lite"/>
    </source>
</evidence>
<evidence type="ECO:0000313" key="3">
    <source>
        <dbReference type="Proteomes" id="UP000578531"/>
    </source>
</evidence>
<gene>
    <name evidence="2" type="ORF">HO173_009775</name>
</gene>
<organism evidence="2 3">
    <name type="scientific">Letharia columbiana</name>
    <dbReference type="NCBI Taxonomy" id="112416"/>
    <lineage>
        <taxon>Eukaryota</taxon>
        <taxon>Fungi</taxon>
        <taxon>Dikarya</taxon>
        <taxon>Ascomycota</taxon>
        <taxon>Pezizomycotina</taxon>
        <taxon>Lecanoromycetes</taxon>
        <taxon>OSLEUM clade</taxon>
        <taxon>Lecanoromycetidae</taxon>
        <taxon>Lecanorales</taxon>
        <taxon>Lecanorineae</taxon>
        <taxon>Parmeliaceae</taxon>
        <taxon>Letharia</taxon>
    </lineage>
</organism>
<feature type="compositionally biased region" description="Basic and acidic residues" evidence="1">
    <location>
        <begin position="17"/>
        <end position="28"/>
    </location>
</feature>
<name>A0A8H6FNU6_9LECA</name>
<proteinExistence type="predicted"/>
<dbReference type="GeneID" id="59291424"/>
<dbReference type="AlphaFoldDB" id="A0A8H6FNU6"/>
<protein>
    <submittedName>
        <fullName evidence="2">Uncharacterized protein</fullName>
    </submittedName>
</protein>
<comment type="caution">
    <text evidence="2">The sequence shown here is derived from an EMBL/GenBank/DDBJ whole genome shotgun (WGS) entry which is preliminary data.</text>
</comment>
<dbReference type="Proteomes" id="UP000578531">
    <property type="component" value="Unassembled WGS sequence"/>
</dbReference>
<dbReference type="OrthoDB" id="5335493at2759"/>
<dbReference type="EMBL" id="JACCJC010000052">
    <property type="protein sequence ID" value="KAF6231938.1"/>
    <property type="molecule type" value="Genomic_DNA"/>
</dbReference>